<dbReference type="AlphaFoldDB" id="A0AAV7WC82"/>
<comment type="caution">
    <text evidence="1">The sequence shown here is derived from an EMBL/GenBank/DDBJ whole genome shotgun (WGS) entry which is preliminary data.</text>
</comment>
<organism evidence="1 2">
    <name type="scientific">Pleurodeles waltl</name>
    <name type="common">Iberian ribbed newt</name>
    <dbReference type="NCBI Taxonomy" id="8319"/>
    <lineage>
        <taxon>Eukaryota</taxon>
        <taxon>Metazoa</taxon>
        <taxon>Chordata</taxon>
        <taxon>Craniata</taxon>
        <taxon>Vertebrata</taxon>
        <taxon>Euteleostomi</taxon>
        <taxon>Amphibia</taxon>
        <taxon>Batrachia</taxon>
        <taxon>Caudata</taxon>
        <taxon>Salamandroidea</taxon>
        <taxon>Salamandridae</taxon>
        <taxon>Pleurodelinae</taxon>
        <taxon>Pleurodeles</taxon>
    </lineage>
</organism>
<sequence>MATATDALHQAYQLSCFLGQFGPAAKRVTSMQGSRWRAGVPTCPGGHQLNPSQAEGGSRCAAGPDRSRVYGGIGGAETAVCIDGGTSYL</sequence>
<protein>
    <submittedName>
        <fullName evidence="1">Uncharacterized protein</fullName>
    </submittedName>
</protein>
<accession>A0AAV7WC82</accession>
<gene>
    <name evidence="1" type="ORF">NDU88_005692</name>
</gene>
<evidence type="ECO:0000313" key="2">
    <source>
        <dbReference type="Proteomes" id="UP001066276"/>
    </source>
</evidence>
<proteinExistence type="predicted"/>
<dbReference type="EMBL" id="JANPWB010000002">
    <property type="protein sequence ID" value="KAJ1210326.1"/>
    <property type="molecule type" value="Genomic_DNA"/>
</dbReference>
<reference evidence="1" key="1">
    <citation type="journal article" date="2022" name="bioRxiv">
        <title>Sequencing and chromosome-scale assembly of the giantPleurodeles waltlgenome.</title>
        <authorList>
            <person name="Brown T."/>
            <person name="Elewa A."/>
            <person name="Iarovenko S."/>
            <person name="Subramanian E."/>
            <person name="Araus A.J."/>
            <person name="Petzold A."/>
            <person name="Susuki M."/>
            <person name="Suzuki K.-i.T."/>
            <person name="Hayashi T."/>
            <person name="Toyoda A."/>
            <person name="Oliveira C."/>
            <person name="Osipova E."/>
            <person name="Leigh N.D."/>
            <person name="Simon A."/>
            <person name="Yun M.H."/>
        </authorList>
    </citation>
    <scope>NUCLEOTIDE SEQUENCE</scope>
    <source>
        <strain evidence="1">20211129_DDA</strain>
        <tissue evidence="1">Liver</tissue>
    </source>
</reference>
<evidence type="ECO:0000313" key="1">
    <source>
        <dbReference type="EMBL" id="KAJ1210326.1"/>
    </source>
</evidence>
<keyword evidence="2" id="KW-1185">Reference proteome</keyword>
<dbReference type="Proteomes" id="UP001066276">
    <property type="component" value="Chromosome 1_2"/>
</dbReference>
<name>A0AAV7WC82_PLEWA</name>